<dbReference type="EMBL" id="CP157375">
    <property type="protein sequence ID" value="XBM29082.1"/>
    <property type="molecule type" value="Genomic_DNA"/>
</dbReference>
<name>A0AAU7FSA9_9ENTR</name>
<dbReference type="Pfam" id="PF17425">
    <property type="entry name" value="Arylsulfotran_N"/>
    <property type="match status" value="1"/>
</dbReference>
<dbReference type="InterPro" id="IPR038477">
    <property type="entry name" value="ASST_N_sf"/>
</dbReference>
<protein>
    <submittedName>
        <fullName evidence="2">Aryl-sulfate sulfotransferase N-terminal domain-containing protein</fullName>
    </submittedName>
</protein>
<evidence type="ECO:0000313" key="2">
    <source>
        <dbReference type="EMBL" id="XBM29082.1"/>
    </source>
</evidence>
<feature type="domain" description="Arylsulfotransferase N-terminal" evidence="1">
    <location>
        <begin position="17"/>
        <end position="95"/>
    </location>
</feature>
<dbReference type="AlphaFoldDB" id="A0AAU7FSA9"/>
<sequence length="509" mass="56810">MTITYVKTELAPSDNQLAAYLYFTSDTPVSYSYTVSKRTTSPTSVDFNYTSDLIYGASQTIKIPVIGLYAQYANSVQVVFKDETGAEVFNQAFTVSTLDQVYDTSVIFHLDIEQTNPALFTSVWGNSLLMESTGRGYDRNGDLRFNFVSVYHLQPLRIHNGYLYTGSDEDMSWYGRRFFKIDIMGNVVLEFDLRDADGNHYANTHDVVWDSAGDIYMFGTDSPNRLSNTMAQDALVLKFNDQTGKMIWAKNYTSEYSGSQILNNNTPNDVHFNSLTWIASSPNNEEAVIVHSRTTSTTFGISIVDGSILWTINTGNFNPQFPAIQETIHIDNSGITHYENGAHTVCITNNSAFSEYIDPGVGKFVLSVFDNRSCLDTDGNPVIRPMNDAPTTDPYVTDPARILFYAVDLAAKTAVEIHAPIELPTTPIVQWTDFMGSVFDHDDYFVIFTCHARSFFISDVDGNMVATIYDVISLPDGAPQFPGEAYRARLFNETELTDVITTASIHANL</sequence>
<accession>A0AAU7FSA9</accession>
<organism evidence="2">
    <name type="scientific">Enterobacter cloacae complex sp. Mu1197</name>
    <dbReference type="NCBI Taxonomy" id="3152302"/>
    <lineage>
        <taxon>Bacteria</taxon>
        <taxon>Pseudomonadati</taxon>
        <taxon>Pseudomonadota</taxon>
        <taxon>Gammaproteobacteria</taxon>
        <taxon>Enterobacterales</taxon>
        <taxon>Enterobacteriaceae</taxon>
        <taxon>Enterobacter</taxon>
        <taxon>Enterobacter cloacae complex</taxon>
    </lineage>
</organism>
<proteinExistence type="predicted"/>
<gene>
    <name evidence="2" type="ORF">ABFV38_14195</name>
</gene>
<dbReference type="GO" id="GO:0004062">
    <property type="term" value="F:aryl sulfotransferase activity"/>
    <property type="evidence" value="ECO:0007669"/>
    <property type="project" value="InterPro"/>
</dbReference>
<dbReference type="RefSeq" id="WP_235404706.1">
    <property type="nucleotide sequence ID" value="NZ_CP157375.1"/>
</dbReference>
<dbReference type="Pfam" id="PF05935">
    <property type="entry name" value="Arylsulfotrans"/>
    <property type="match status" value="1"/>
</dbReference>
<dbReference type="InterPro" id="IPR010262">
    <property type="entry name" value="Arylsulfotransferase_bact"/>
</dbReference>
<dbReference type="InterPro" id="IPR035391">
    <property type="entry name" value="Arylsulfotran_N"/>
</dbReference>
<dbReference type="Gene3D" id="2.60.40.3100">
    <property type="entry name" value="Arylsulphate sulphotransferase monomer, N-terminal domain"/>
    <property type="match status" value="1"/>
</dbReference>
<reference evidence="2" key="1">
    <citation type="submission" date="2024-05" db="EMBL/GenBank/DDBJ databases">
        <title>Copy number flexibility facilitates heteroresistance to increasing antibiotic pressure and threatens the beta-lactam pipeline.</title>
        <authorList>
            <person name="Choby J.E."/>
            <person name="Weiss D.S."/>
        </authorList>
    </citation>
    <scope>NUCLEOTIDE SEQUENCE</scope>
    <source>
        <strain evidence="2">Mu1197</strain>
    </source>
</reference>
<evidence type="ECO:0000259" key="1">
    <source>
        <dbReference type="Pfam" id="PF17425"/>
    </source>
</evidence>